<accession>R7PX56</accession>
<organism evidence="2">
    <name type="scientific">Methanobrevibacter smithii CAG:186</name>
    <dbReference type="NCBI Taxonomy" id="1263088"/>
    <lineage>
        <taxon>Archaea</taxon>
        <taxon>Methanobacteriati</taxon>
        <taxon>Methanobacteriota</taxon>
        <taxon>Methanomada group</taxon>
        <taxon>Methanobacteria</taxon>
        <taxon>Methanobacteriales</taxon>
        <taxon>Methanobacteriaceae</taxon>
        <taxon>Methanobrevibacter</taxon>
    </lineage>
</organism>
<comment type="caution">
    <text evidence="2">The sequence shown here is derived from an EMBL/GenBank/DDBJ whole genome shotgun (WGS) entry which is preliminary data.</text>
</comment>
<evidence type="ECO:0000313" key="2">
    <source>
        <dbReference type="EMBL" id="CDF29316.1"/>
    </source>
</evidence>
<proteinExistence type="predicted"/>
<feature type="transmembrane region" description="Helical" evidence="1">
    <location>
        <begin position="12"/>
        <end position="30"/>
    </location>
</feature>
<reference evidence="2" key="1">
    <citation type="submission" date="2012-11" db="EMBL/GenBank/DDBJ databases">
        <title>Dependencies among metagenomic species, viruses, plasmids and units of genetic variation.</title>
        <authorList>
            <person name="Nielsen H.B."/>
            <person name="Almeida M."/>
            <person name="Juncker A.S."/>
            <person name="Rasmussen S."/>
            <person name="Li J."/>
            <person name="Sunagawa S."/>
            <person name="Plichta D."/>
            <person name="Gautier L."/>
            <person name="Le Chatelier E."/>
            <person name="Peletier E."/>
            <person name="Bonde I."/>
            <person name="Nielsen T."/>
            <person name="Manichanh C."/>
            <person name="Arumugam M."/>
            <person name="Batto J."/>
            <person name="Santos M.B.Q.D."/>
            <person name="Blom N."/>
            <person name="Borruel N."/>
            <person name="Burgdorf K.S."/>
            <person name="Boumezbeur F."/>
            <person name="Casellas F."/>
            <person name="Dore J."/>
            <person name="Guarner F."/>
            <person name="Hansen T."/>
            <person name="Hildebrand F."/>
            <person name="Kaas R.S."/>
            <person name="Kennedy S."/>
            <person name="Kristiansen K."/>
            <person name="Kultima J.R."/>
            <person name="Leonard P."/>
            <person name="Levenez F."/>
            <person name="Lund O."/>
            <person name="Moumen B."/>
            <person name="Le Paslier D."/>
            <person name="Pons N."/>
            <person name="Pedersen O."/>
            <person name="Prifti E."/>
            <person name="Qin J."/>
            <person name="Raes J."/>
            <person name="Tap J."/>
            <person name="Tims S."/>
            <person name="Ussery D.W."/>
            <person name="Yamada T."/>
            <person name="MetaHit consortium"/>
            <person name="Renault P."/>
            <person name="Sicheritz-Ponten T."/>
            <person name="Bork P."/>
            <person name="Wang J."/>
            <person name="Brunak S."/>
            <person name="Ehrlich S.D."/>
        </authorList>
    </citation>
    <scope>NUCLEOTIDE SEQUENCE [LARGE SCALE GENOMIC DNA]</scope>
</reference>
<protein>
    <submittedName>
        <fullName evidence="2">Conserved hypothetical membrane protein Msm_0470</fullName>
    </submittedName>
</protein>
<dbReference type="AlphaFoldDB" id="R7PX56"/>
<keyword evidence="1" id="KW-0472">Membrane</keyword>
<dbReference type="Proteomes" id="UP000018189">
    <property type="component" value="Unassembled WGS sequence"/>
</dbReference>
<dbReference type="InterPro" id="IPR007166">
    <property type="entry name" value="Class3_signal_pept_motif"/>
</dbReference>
<dbReference type="EMBL" id="CBKP010000039">
    <property type="protein sequence ID" value="CDF29316.1"/>
    <property type="molecule type" value="Genomic_DNA"/>
</dbReference>
<sequence>MLDNKGQTSAEFILLIGGIIVVVLLTLMFYRNYITGLSGEIKCEEVSNFNNKLDSLSKYFT</sequence>
<dbReference type="Pfam" id="PF04021">
    <property type="entry name" value="Class_IIIsignal"/>
    <property type="match status" value="1"/>
</dbReference>
<evidence type="ECO:0000256" key="1">
    <source>
        <dbReference type="SAM" id="Phobius"/>
    </source>
</evidence>
<name>R7PX56_METSM</name>
<gene>
    <name evidence="2" type="ORF">BN522_01168</name>
</gene>
<keyword evidence="1" id="KW-1133">Transmembrane helix</keyword>
<keyword evidence="1" id="KW-0812">Transmembrane</keyword>